<evidence type="ECO:0000313" key="1">
    <source>
        <dbReference type="EMBL" id="SFV56775.1"/>
    </source>
</evidence>
<accession>A0A1W1BTF6</accession>
<dbReference type="EMBL" id="FPHB01000038">
    <property type="protein sequence ID" value="SFV56775.1"/>
    <property type="molecule type" value="Genomic_DNA"/>
</dbReference>
<sequence>MIDSYEKFLTQYVSKEDFFEFGLKETIYIPFDKVEKEWKNLKNRIYQNQTVFIRGFGRDAAGTHLFLNFYDKVFQNNQVVKDPTNNQQPTKLLENLTGLKKNKDIRNYQVSHIFGKTKNVFAFTAPWNIVFMPKLLDPFTGHEAKGKMIDEYQKLFQQQSYDKFKIFIDEFNDIVTDEKLTQSIEDYFAEMQDVHTNIKLVEKFEKAVYEEFAPIDLNA</sequence>
<reference evidence="1" key="1">
    <citation type="submission" date="2016-10" db="EMBL/GenBank/DDBJ databases">
        <authorList>
            <person name="de Groot N.N."/>
        </authorList>
    </citation>
    <scope>NUCLEOTIDE SEQUENCE</scope>
</reference>
<name>A0A1W1BTF6_9ZZZZ</name>
<proteinExistence type="predicted"/>
<organism evidence="1">
    <name type="scientific">hydrothermal vent metagenome</name>
    <dbReference type="NCBI Taxonomy" id="652676"/>
    <lineage>
        <taxon>unclassified sequences</taxon>
        <taxon>metagenomes</taxon>
        <taxon>ecological metagenomes</taxon>
    </lineage>
</organism>
<gene>
    <name evidence="1" type="ORF">MNB_SM-7-440</name>
</gene>
<dbReference type="AlphaFoldDB" id="A0A1W1BTF6"/>
<protein>
    <submittedName>
        <fullName evidence="1">Uncharacterized protein</fullName>
    </submittedName>
</protein>